<dbReference type="Pfam" id="PF25973">
    <property type="entry name" value="BSH_CzcB"/>
    <property type="match status" value="1"/>
</dbReference>
<proteinExistence type="inferred from homology"/>
<evidence type="ECO:0000259" key="6">
    <source>
        <dbReference type="Pfam" id="PF25973"/>
    </source>
</evidence>
<dbReference type="InterPro" id="IPR058792">
    <property type="entry name" value="Beta-barrel_RND_2"/>
</dbReference>
<dbReference type="FunFam" id="2.40.30.170:FF:000010">
    <property type="entry name" value="Efflux RND transporter periplasmic adaptor subunit"/>
    <property type="match status" value="1"/>
</dbReference>
<dbReference type="PANTHER" id="PTHR30097:SF4">
    <property type="entry name" value="SLR6042 PROTEIN"/>
    <property type="match status" value="1"/>
</dbReference>
<dbReference type="InterPro" id="IPR051909">
    <property type="entry name" value="MFP_Cation_Efflux"/>
</dbReference>
<evidence type="ECO:0000256" key="1">
    <source>
        <dbReference type="ARBA" id="ARBA00009477"/>
    </source>
</evidence>
<dbReference type="Gene3D" id="2.40.420.20">
    <property type="match status" value="1"/>
</dbReference>
<dbReference type="Gene3D" id="2.40.30.170">
    <property type="match status" value="1"/>
</dbReference>
<dbReference type="AlphaFoldDB" id="A0A0F9R6J2"/>
<sequence length="407" mass="43648">MLQITRAFPLTLFAATLLFSGVPAAQEVDNEGSAEASHQGESKHGNEKVNQQEQREEEGAVHLTEAQQNLLDINVSPASSGRANETVRAPVEIMFVPDLVAKVGPLLEAKVSEILVDLGDKVSKGDTIATLNSVALAKVRARMQSLTARKAAAEAEYKRERSLQNQGISSEEEFLSAKARFLTMSAELNAAREELKAYGVSSAESDTASLASYALKSPINGVLEKKDVMIGQTLSSSDTPFMVVNNRKVWAMIRVSESAIGQLALGDTVRIQLQPGASRAYNGQISWISTQLDETSRTVLARAEIDTPEGYLRPGMFGTAVMSAQTNGALPLVPRDAVQTVEGRDVVFVPGEEQGEYKATPVRIGTEANGWIEIRSGLRSGQPVVAKGAFDLMSALTAKNRSASHGH</sequence>
<dbReference type="InterPro" id="IPR058647">
    <property type="entry name" value="BSH_CzcB-like"/>
</dbReference>
<dbReference type="PANTHER" id="PTHR30097">
    <property type="entry name" value="CATION EFFLUX SYSTEM PROTEIN CUSB"/>
    <property type="match status" value="1"/>
</dbReference>
<organism evidence="8">
    <name type="scientific">marine sediment metagenome</name>
    <dbReference type="NCBI Taxonomy" id="412755"/>
    <lineage>
        <taxon>unclassified sequences</taxon>
        <taxon>metagenomes</taxon>
        <taxon>ecological metagenomes</taxon>
    </lineage>
</organism>
<feature type="region of interest" description="Disordered" evidence="4">
    <location>
        <begin position="29"/>
        <end position="59"/>
    </location>
</feature>
<accession>A0A0F9R6J2</accession>
<feature type="compositionally biased region" description="Basic and acidic residues" evidence="4">
    <location>
        <begin position="38"/>
        <end position="47"/>
    </location>
</feature>
<evidence type="ECO:0000256" key="3">
    <source>
        <dbReference type="SAM" id="Coils"/>
    </source>
</evidence>
<comment type="caution">
    <text evidence="8">The sequence shown here is derived from an EMBL/GenBank/DDBJ whole genome shotgun (WGS) entry which is preliminary data.</text>
</comment>
<dbReference type="EMBL" id="LAZR01001119">
    <property type="protein sequence ID" value="KKN50354.1"/>
    <property type="molecule type" value="Genomic_DNA"/>
</dbReference>
<reference evidence="8" key="1">
    <citation type="journal article" date="2015" name="Nature">
        <title>Complex archaea that bridge the gap between prokaryotes and eukaryotes.</title>
        <authorList>
            <person name="Spang A."/>
            <person name="Saw J.H."/>
            <person name="Jorgensen S.L."/>
            <person name="Zaremba-Niedzwiedzka K."/>
            <person name="Martijn J."/>
            <person name="Lind A.E."/>
            <person name="van Eijk R."/>
            <person name="Schleper C."/>
            <person name="Guy L."/>
            <person name="Ettema T.J."/>
        </authorList>
    </citation>
    <scope>NUCLEOTIDE SEQUENCE</scope>
</reference>
<keyword evidence="2" id="KW-0813">Transport</keyword>
<feature type="coiled-coil region" evidence="3">
    <location>
        <begin position="136"/>
        <end position="163"/>
    </location>
</feature>
<feature type="domain" description="CzcB-like C-terminal circularly permuted SH3-like" evidence="7">
    <location>
        <begin position="333"/>
        <end position="390"/>
    </location>
</feature>
<comment type="similarity">
    <text evidence="1">Belongs to the membrane fusion protein (MFP) (TC 8.A.1) family.</text>
</comment>
<feature type="domain" description="CusB-like beta-barrel" evidence="5">
    <location>
        <begin position="248"/>
        <end position="325"/>
    </location>
</feature>
<dbReference type="Gene3D" id="2.40.50.100">
    <property type="match status" value="1"/>
</dbReference>
<dbReference type="Pfam" id="PF25954">
    <property type="entry name" value="Beta-barrel_RND_2"/>
    <property type="match status" value="1"/>
</dbReference>
<dbReference type="InterPro" id="IPR058649">
    <property type="entry name" value="CzcB_C"/>
</dbReference>
<evidence type="ECO:0000259" key="7">
    <source>
        <dbReference type="Pfam" id="PF25975"/>
    </source>
</evidence>
<dbReference type="InterPro" id="IPR006143">
    <property type="entry name" value="RND_pump_MFP"/>
</dbReference>
<feature type="domain" description="CzcB-like barrel-sandwich hybrid" evidence="6">
    <location>
        <begin position="100"/>
        <end position="244"/>
    </location>
</feature>
<name>A0A0F9R6J2_9ZZZZ</name>
<dbReference type="NCBIfam" id="TIGR01730">
    <property type="entry name" value="RND_mfp"/>
    <property type="match status" value="1"/>
</dbReference>
<gene>
    <name evidence="8" type="ORF">LCGC14_0633690</name>
</gene>
<protein>
    <submittedName>
        <fullName evidence="8">Uncharacterized protein</fullName>
    </submittedName>
</protein>
<evidence type="ECO:0000256" key="4">
    <source>
        <dbReference type="SAM" id="MobiDB-lite"/>
    </source>
</evidence>
<dbReference type="GO" id="GO:0016020">
    <property type="term" value="C:membrane"/>
    <property type="evidence" value="ECO:0007669"/>
    <property type="project" value="InterPro"/>
</dbReference>
<dbReference type="SUPFAM" id="SSF111369">
    <property type="entry name" value="HlyD-like secretion proteins"/>
    <property type="match status" value="1"/>
</dbReference>
<dbReference type="GO" id="GO:0030313">
    <property type="term" value="C:cell envelope"/>
    <property type="evidence" value="ECO:0007669"/>
    <property type="project" value="TreeGrafter"/>
</dbReference>
<dbReference type="Pfam" id="PF25975">
    <property type="entry name" value="CzcB_C"/>
    <property type="match status" value="1"/>
</dbReference>
<evidence type="ECO:0000313" key="8">
    <source>
        <dbReference type="EMBL" id="KKN50354.1"/>
    </source>
</evidence>
<evidence type="ECO:0000256" key="2">
    <source>
        <dbReference type="ARBA" id="ARBA00022448"/>
    </source>
</evidence>
<dbReference type="GO" id="GO:0022857">
    <property type="term" value="F:transmembrane transporter activity"/>
    <property type="evidence" value="ECO:0007669"/>
    <property type="project" value="InterPro"/>
</dbReference>
<dbReference type="GO" id="GO:0015679">
    <property type="term" value="P:plasma membrane copper ion transport"/>
    <property type="evidence" value="ECO:0007669"/>
    <property type="project" value="TreeGrafter"/>
</dbReference>
<evidence type="ECO:0000259" key="5">
    <source>
        <dbReference type="Pfam" id="PF25954"/>
    </source>
</evidence>
<keyword evidence="3" id="KW-0175">Coiled coil</keyword>
<dbReference type="GO" id="GO:0060003">
    <property type="term" value="P:copper ion export"/>
    <property type="evidence" value="ECO:0007669"/>
    <property type="project" value="TreeGrafter"/>
</dbReference>